<protein>
    <submittedName>
        <fullName evidence="1">Uncharacterized protein</fullName>
    </submittedName>
</protein>
<reference evidence="1" key="2">
    <citation type="journal article" date="2015" name="Fish Shellfish Immunol.">
        <title>Early steps in the European eel (Anguilla anguilla)-Vibrio vulnificus interaction in the gills: Role of the RtxA13 toxin.</title>
        <authorList>
            <person name="Callol A."/>
            <person name="Pajuelo D."/>
            <person name="Ebbesson L."/>
            <person name="Teles M."/>
            <person name="MacKenzie S."/>
            <person name="Amaro C."/>
        </authorList>
    </citation>
    <scope>NUCLEOTIDE SEQUENCE</scope>
</reference>
<evidence type="ECO:0000313" key="1">
    <source>
        <dbReference type="EMBL" id="JAH03708.1"/>
    </source>
</evidence>
<dbReference type="AlphaFoldDB" id="A0A0E9PIN4"/>
<name>A0A0E9PIN4_ANGAN</name>
<organism evidence="1">
    <name type="scientific">Anguilla anguilla</name>
    <name type="common">European freshwater eel</name>
    <name type="synonym">Muraena anguilla</name>
    <dbReference type="NCBI Taxonomy" id="7936"/>
    <lineage>
        <taxon>Eukaryota</taxon>
        <taxon>Metazoa</taxon>
        <taxon>Chordata</taxon>
        <taxon>Craniata</taxon>
        <taxon>Vertebrata</taxon>
        <taxon>Euteleostomi</taxon>
        <taxon>Actinopterygii</taxon>
        <taxon>Neopterygii</taxon>
        <taxon>Teleostei</taxon>
        <taxon>Anguilliformes</taxon>
        <taxon>Anguillidae</taxon>
        <taxon>Anguilla</taxon>
    </lineage>
</organism>
<proteinExistence type="predicted"/>
<sequence length="49" mass="5850">MRTFLHNTFLCYSRSMFPLVGLQLLCKQRNFQGLLSILFMGKNLYVKFM</sequence>
<accession>A0A0E9PIN4</accession>
<reference evidence="1" key="1">
    <citation type="submission" date="2014-11" db="EMBL/GenBank/DDBJ databases">
        <authorList>
            <person name="Amaro Gonzalez C."/>
        </authorList>
    </citation>
    <scope>NUCLEOTIDE SEQUENCE</scope>
</reference>
<dbReference type="EMBL" id="GBXM01104869">
    <property type="protein sequence ID" value="JAH03708.1"/>
    <property type="molecule type" value="Transcribed_RNA"/>
</dbReference>